<dbReference type="EMBL" id="BLXT01007956">
    <property type="protein sequence ID" value="GFO44418.1"/>
    <property type="molecule type" value="Genomic_DNA"/>
</dbReference>
<keyword evidence="4" id="KW-1185">Reference proteome</keyword>
<dbReference type="Proteomes" id="UP000735302">
    <property type="component" value="Unassembled WGS sequence"/>
</dbReference>
<feature type="signal peptide" evidence="1">
    <location>
        <begin position="1"/>
        <end position="25"/>
    </location>
</feature>
<dbReference type="InterPro" id="IPR003609">
    <property type="entry name" value="Pan_app"/>
</dbReference>
<organism evidence="3 4">
    <name type="scientific">Plakobranchus ocellatus</name>
    <dbReference type="NCBI Taxonomy" id="259542"/>
    <lineage>
        <taxon>Eukaryota</taxon>
        <taxon>Metazoa</taxon>
        <taxon>Spiralia</taxon>
        <taxon>Lophotrochozoa</taxon>
        <taxon>Mollusca</taxon>
        <taxon>Gastropoda</taxon>
        <taxon>Heterobranchia</taxon>
        <taxon>Euthyneura</taxon>
        <taxon>Panpulmonata</taxon>
        <taxon>Sacoglossa</taxon>
        <taxon>Placobranchoidea</taxon>
        <taxon>Plakobranchidae</taxon>
        <taxon>Plakobranchus</taxon>
    </lineage>
</organism>
<feature type="domain" description="Apple" evidence="2">
    <location>
        <begin position="48"/>
        <end position="95"/>
    </location>
</feature>
<evidence type="ECO:0000259" key="2">
    <source>
        <dbReference type="Pfam" id="PF00024"/>
    </source>
</evidence>
<keyword evidence="1" id="KW-0732">Signal</keyword>
<protein>
    <recommendedName>
        <fullName evidence="2">Apple domain-containing protein</fullName>
    </recommendedName>
</protein>
<reference evidence="3 4" key="1">
    <citation type="journal article" date="2021" name="Elife">
        <title>Chloroplast acquisition without the gene transfer in kleptoplastic sea slugs, Plakobranchus ocellatus.</title>
        <authorList>
            <person name="Maeda T."/>
            <person name="Takahashi S."/>
            <person name="Yoshida T."/>
            <person name="Shimamura S."/>
            <person name="Takaki Y."/>
            <person name="Nagai Y."/>
            <person name="Toyoda A."/>
            <person name="Suzuki Y."/>
            <person name="Arimoto A."/>
            <person name="Ishii H."/>
            <person name="Satoh N."/>
            <person name="Nishiyama T."/>
            <person name="Hasebe M."/>
            <person name="Maruyama T."/>
            <person name="Minagawa J."/>
            <person name="Obokata J."/>
            <person name="Shigenobu S."/>
        </authorList>
    </citation>
    <scope>NUCLEOTIDE SEQUENCE [LARGE SCALE GENOMIC DNA]</scope>
</reference>
<comment type="caution">
    <text evidence="3">The sequence shown here is derived from an EMBL/GenBank/DDBJ whole genome shotgun (WGS) entry which is preliminary data.</text>
</comment>
<dbReference type="Pfam" id="PF00024">
    <property type="entry name" value="PAN_1"/>
    <property type="match status" value="1"/>
</dbReference>
<accession>A0AAV4DJF7</accession>
<feature type="chain" id="PRO_5043394148" description="Apple domain-containing protein" evidence="1">
    <location>
        <begin position="26"/>
        <end position="114"/>
    </location>
</feature>
<gene>
    <name evidence="3" type="ORF">PoB_007092300</name>
</gene>
<name>A0AAV4DJF7_9GAST</name>
<proteinExistence type="predicted"/>
<dbReference type="Gene3D" id="3.50.4.10">
    <property type="entry name" value="Hepatocyte Growth Factor"/>
    <property type="match status" value="1"/>
</dbReference>
<sequence length="114" mass="12557">MLESHRLYLAAILSSLLLVLPLGTQQIEDKRYTKADPSSYSMPSPDYIHEGVSGQIQCAVLCSTAQTCFAYQYNTATQQCYIGEDVSPSGASLDADTRFYMRGKSAQKLGHIKI</sequence>
<dbReference type="SUPFAM" id="SSF57414">
    <property type="entry name" value="Hairpin loop containing domain-like"/>
    <property type="match status" value="1"/>
</dbReference>
<evidence type="ECO:0000256" key="1">
    <source>
        <dbReference type="SAM" id="SignalP"/>
    </source>
</evidence>
<evidence type="ECO:0000313" key="4">
    <source>
        <dbReference type="Proteomes" id="UP000735302"/>
    </source>
</evidence>
<evidence type="ECO:0000313" key="3">
    <source>
        <dbReference type="EMBL" id="GFO44418.1"/>
    </source>
</evidence>
<dbReference type="AlphaFoldDB" id="A0AAV4DJF7"/>